<evidence type="ECO:0000313" key="2">
    <source>
        <dbReference type="EMBL" id="MXU85857.1"/>
    </source>
</evidence>
<sequence length="88" mass="10226">MLLSFVLYIFILALFDSPISADTHLQMFTGVVSFYCSGNFYLLEWKTFLYRELIFWHLLVSTPSMCYELGLFFCMSGSVICESFFLGI</sequence>
<name>A0A6B0U9Q3_IXORI</name>
<evidence type="ECO:0000256" key="1">
    <source>
        <dbReference type="SAM" id="SignalP"/>
    </source>
</evidence>
<feature type="signal peptide" evidence="1">
    <location>
        <begin position="1"/>
        <end position="21"/>
    </location>
</feature>
<accession>A0A6B0U9Q3</accession>
<dbReference type="EMBL" id="GIFC01003774">
    <property type="protein sequence ID" value="MXU85857.1"/>
    <property type="molecule type" value="Transcribed_RNA"/>
</dbReference>
<protein>
    <submittedName>
        <fullName evidence="2">Putative secreted protein</fullName>
    </submittedName>
</protein>
<organism evidence="2">
    <name type="scientific">Ixodes ricinus</name>
    <name type="common">Common tick</name>
    <name type="synonym">Acarus ricinus</name>
    <dbReference type="NCBI Taxonomy" id="34613"/>
    <lineage>
        <taxon>Eukaryota</taxon>
        <taxon>Metazoa</taxon>
        <taxon>Ecdysozoa</taxon>
        <taxon>Arthropoda</taxon>
        <taxon>Chelicerata</taxon>
        <taxon>Arachnida</taxon>
        <taxon>Acari</taxon>
        <taxon>Parasitiformes</taxon>
        <taxon>Ixodida</taxon>
        <taxon>Ixodoidea</taxon>
        <taxon>Ixodidae</taxon>
        <taxon>Ixodinae</taxon>
        <taxon>Ixodes</taxon>
    </lineage>
</organism>
<proteinExistence type="predicted"/>
<dbReference type="AlphaFoldDB" id="A0A6B0U9Q3"/>
<reference evidence="2" key="1">
    <citation type="submission" date="2019-12" db="EMBL/GenBank/DDBJ databases">
        <title>An insight into the sialome of adult female Ixodes ricinus ticks feeding for 6 days.</title>
        <authorList>
            <person name="Perner J."/>
            <person name="Ribeiro J.M.C."/>
        </authorList>
    </citation>
    <scope>NUCLEOTIDE SEQUENCE</scope>
    <source>
        <strain evidence="2">Semi-engorged</strain>
        <tissue evidence="2">Salivary glands</tissue>
    </source>
</reference>
<feature type="chain" id="PRO_5025594824" evidence="1">
    <location>
        <begin position="22"/>
        <end position="88"/>
    </location>
</feature>
<keyword evidence="1" id="KW-0732">Signal</keyword>